<evidence type="ECO:0000256" key="1">
    <source>
        <dbReference type="SAM" id="MobiDB-lite"/>
    </source>
</evidence>
<feature type="compositionally biased region" description="Polar residues" evidence="1">
    <location>
        <begin position="1"/>
        <end position="18"/>
    </location>
</feature>
<dbReference type="SUPFAM" id="SSF110997">
    <property type="entry name" value="Sporulation related repeat"/>
    <property type="match status" value="1"/>
</dbReference>
<sequence length="389" mass="40186">MAAEPSQNEIDLQAQISSALARRSQRQPSGGADPRIEPTLGLGGMGPGSERAAPRRDSLQDDEPVGEIPPAPVHFQRDGEDHHPPRPKPKVDSRLEKHRNWLMFLLPVVGVPVVILISLFLYLAIEMHGKGVQDSAPLVEAPEGPEKVKPTNEGGLQVQGMDSAMLNQTDKSQTTTEQLLPPPEEPMTPPPPAAATAGDGTAASDGTAAPAAPSVEVPLTSSSTESATSTAPAATASTTTAPATSSTGSSAAVDVPSVPAPSTVPSGSSTSSSTSSTGSTASTAQPVTEQPVQAELPKPLTTQTATAGSYRIQLVALQSQDAATAAWTAMQKKYPDLLGNLSATIMKIDLGAQGVFYRVQGGPLPDRQAAEKLCGKLDQRGQACLVVRP</sequence>
<evidence type="ECO:0000259" key="3">
    <source>
        <dbReference type="PROSITE" id="PS51724"/>
    </source>
</evidence>
<dbReference type="OrthoDB" id="7338235at2"/>
<keyword evidence="2" id="KW-0812">Transmembrane</keyword>
<protein>
    <recommendedName>
        <fullName evidence="3">SPOR domain-containing protein</fullName>
    </recommendedName>
</protein>
<name>A0A5J6MY96_9PROT</name>
<feature type="region of interest" description="Disordered" evidence="1">
    <location>
        <begin position="1"/>
        <end position="92"/>
    </location>
</feature>
<feature type="domain" description="SPOR" evidence="3">
    <location>
        <begin position="304"/>
        <end position="389"/>
    </location>
</feature>
<dbReference type="RefSeq" id="WP_151117190.1">
    <property type="nucleotide sequence ID" value="NZ_CP042582.1"/>
</dbReference>
<proteinExistence type="predicted"/>
<keyword evidence="2" id="KW-0472">Membrane</keyword>
<dbReference type="AlphaFoldDB" id="A0A5J6MY96"/>
<dbReference type="Proteomes" id="UP000325797">
    <property type="component" value="Chromosome"/>
</dbReference>
<organism evidence="4 5">
    <name type="scientific">Hypericibacter adhaerens</name>
    <dbReference type="NCBI Taxonomy" id="2602016"/>
    <lineage>
        <taxon>Bacteria</taxon>
        <taxon>Pseudomonadati</taxon>
        <taxon>Pseudomonadota</taxon>
        <taxon>Alphaproteobacteria</taxon>
        <taxon>Rhodospirillales</taxon>
        <taxon>Dongiaceae</taxon>
        <taxon>Hypericibacter</taxon>
    </lineage>
</organism>
<dbReference type="EMBL" id="CP042582">
    <property type="protein sequence ID" value="QEX22114.1"/>
    <property type="molecule type" value="Genomic_DNA"/>
</dbReference>
<dbReference type="InterPro" id="IPR007730">
    <property type="entry name" value="SPOR-like_dom"/>
</dbReference>
<reference evidence="4 5" key="1">
    <citation type="submission" date="2019-08" db="EMBL/GenBank/DDBJ databases">
        <title>Hyperibacter terrae gen. nov., sp. nov. and Hyperibacter viscosus sp. nov., two new members in the family Rhodospirillaceae isolated from the rhizosphere of Hypericum perforatum.</title>
        <authorList>
            <person name="Noviana Z."/>
        </authorList>
    </citation>
    <scope>NUCLEOTIDE SEQUENCE [LARGE SCALE GENOMIC DNA]</scope>
    <source>
        <strain evidence="4 5">R5959</strain>
    </source>
</reference>
<feature type="compositionally biased region" description="Pro residues" evidence="1">
    <location>
        <begin position="180"/>
        <end position="193"/>
    </location>
</feature>
<dbReference type="PROSITE" id="PS51724">
    <property type="entry name" value="SPOR"/>
    <property type="match status" value="1"/>
</dbReference>
<evidence type="ECO:0000313" key="4">
    <source>
        <dbReference type="EMBL" id="QEX22114.1"/>
    </source>
</evidence>
<feature type="compositionally biased region" description="Basic and acidic residues" evidence="1">
    <location>
        <begin position="75"/>
        <end position="92"/>
    </location>
</feature>
<feature type="region of interest" description="Disordered" evidence="1">
    <location>
        <begin position="171"/>
        <end position="301"/>
    </location>
</feature>
<accession>A0A5J6MY96</accession>
<evidence type="ECO:0000256" key="2">
    <source>
        <dbReference type="SAM" id="Phobius"/>
    </source>
</evidence>
<keyword evidence="2" id="KW-1133">Transmembrane helix</keyword>
<feature type="compositionally biased region" description="Low complexity" evidence="1">
    <location>
        <begin position="194"/>
        <end position="283"/>
    </location>
</feature>
<dbReference type="InterPro" id="IPR036680">
    <property type="entry name" value="SPOR-like_sf"/>
</dbReference>
<dbReference type="Pfam" id="PF05036">
    <property type="entry name" value="SPOR"/>
    <property type="match status" value="1"/>
</dbReference>
<evidence type="ECO:0000313" key="5">
    <source>
        <dbReference type="Proteomes" id="UP000325797"/>
    </source>
</evidence>
<feature type="region of interest" description="Disordered" evidence="1">
    <location>
        <begin position="135"/>
        <end position="157"/>
    </location>
</feature>
<dbReference type="GO" id="GO:0042834">
    <property type="term" value="F:peptidoglycan binding"/>
    <property type="evidence" value="ECO:0007669"/>
    <property type="project" value="InterPro"/>
</dbReference>
<gene>
    <name evidence="4" type="ORF">FRZ61_20430</name>
</gene>
<feature type="transmembrane region" description="Helical" evidence="2">
    <location>
        <begin position="101"/>
        <end position="125"/>
    </location>
</feature>
<dbReference type="Gene3D" id="3.30.70.1070">
    <property type="entry name" value="Sporulation related repeat"/>
    <property type="match status" value="1"/>
</dbReference>
<keyword evidence="5" id="KW-1185">Reference proteome</keyword>
<dbReference type="KEGG" id="hadh:FRZ61_20430"/>